<dbReference type="AlphaFoldDB" id="A0A840RAL9"/>
<organism evidence="2 3">
    <name type="scientific">Silvimonas terrae</name>
    <dbReference type="NCBI Taxonomy" id="300266"/>
    <lineage>
        <taxon>Bacteria</taxon>
        <taxon>Pseudomonadati</taxon>
        <taxon>Pseudomonadota</taxon>
        <taxon>Betaproteobacteria</taxon>
        <taxon>Neisseriales</taxon>
        <taxon>Chitinibacteraceae</taxon>
        <taxon>Silvimonas</taxon>
    </lineage>
</organism>
<reference evidence="2 3" key="1">
    <citation type="submission" date="2020-08" db="EMBL/GenBank/DDBJ databases">
        <title>Genomic Encyclopedia of Type Strains, Phase IV (KMG-IV): sequencing the most valuable type-strain genomes for metagenomic binning, comparative biology and taxonomic classification.</title>
        <authorList>
            <person name="Goeker M."/>
        </authorList>
    </citation>
    <scope>NUCLEOTIDE SEQUENCE [LARGE SCALE GENOMIC DNA]</scope>
    <source>
        <strain evidence="2 3">DSM 18233</strain>
    </source>
</reference>
<protein>
    <submittedName>
        <fullName evidence="2">Uncharacterized protein</fullName>
    </submittedName>
</protein>
<evidence type="ECO:0000313" key="2">
    <source>
        <dbReference type="EMBL" id="MBB5189463.1"/>
    </source>
</evidence>
<comment type="caution">
    <text evidence="2">The sequence shown here is derived from an EMBL/GenBank/DDBJ whole genome shotgun (WGS) entry which is preliminary data.</text>
</comment>
<keyword evidence="3" id="KW-1185">Reference proteome</keyword>
<feature type="region of interest" description="Disordered" evidence="1">
    <location>
        <begin position="1"/>
        <end position="27"/>
    </location>
</feature>
<accession>A0A840RAL9</accession>
<dbReference type="RefSeq" id="WP_184096588.1">
    <property type="nucleotide sequence ID" value="NZ_JACHHN010000001.1"/>
</dbReference>
<proteinExistence type="predicted"/>
<sequence>MSSSQHVHNETPTINPNQIAQQPSGAVSQDHYLGSVSELLVAGVATMLLERYYNWKNRKARIEPQ</sequence>
<name>A0A840RAL9_9NEIS</name>
<dbReference type="EMBL" id="JACHHN010000001">
    <property type="protein sequence ID" value="MBB5189463.1"/>
    <property type="molecule type" value="Genomic_DNA"/>
</dbReference>
<evidence type="ECO:0000313" key="3">
    <source>
        <dbReference type="Proteomes" id="UP000543030"/>
    </source>
</evidence>
<evidence type="ECO:0000256" key="1">
    <source>
        <dbReference type="SAM" id="MobiDB-lite"/>
    </source>
</evidence>
<gene>
    <name evidence="2" type="ORF">HNQ50_000173</name>
</gene>
<dbReference type="Proteomes" id="UP000543030">
    <property type="component" value="Unassembled WGS sequence"/>
</dbReference>